<organism evidence="2 3">
    <name type="scientific">Aldrovandia affinis</name>
    <dbReference type="NCBI Taxonomy" id="143900"/>
    <lineage>
        <taxon>Eukaryota</taxon>
        <taxon>Metazoa</taxon>
        <taxon>Chordata</taxon>
        <taxon>Craniata</taxon>
        <taxon>Vertebrata</taxon>
        <taxon>Euteleostomi</taxon>
        <taxon>Actinopterygii</taxon>
        <taxon>Neopterygii</taxon>
        <taxon>Teleostei</taxon>
        <taxon>Notacanthiformes</taxon>
        <taxon>Halosauridae</taxon>
        <taxon>Aldrovandia</taxon>
    </lineage>
</organism>
<reference evidence="2" key="1">
    <citation type="journal article" date="2023" name="Science">
        <title>Genome structures resolve the early diversification of teleost fishes.</title>
        <authorList>
            <person name="Parey E."/>
            <person name="Louis A."/>
            <person name="Montfort J."/>
            <person name="Bouchez O."/>
            <person name="Roques C."/>
            <person name="Iampietro C."/>
            <person name="Lluch J."/>
            <person name="Castinel A."/>
            <person name="Donnadieu C."/>
            <person name="Desvignes T."/>
            <person name="Floi Bucao C."/>
            <person name="Jouanno E."/>
            <person name="Wen M."/>
            <person name="Mejri S."/>
            <person name="Dirks R."/>
            <person name="Jansen H."/>
            <person name="Henkel C."/>
            <person name="Chen W.J."/>
            <person name="Zahm M."/>
            <person name="Cabau C."/>
            <person name="Klopp C."/>
            <person name="Thompson A.W."/>
            <person name="Robinson-Rechavi M."/>
            <person name="Braasch I."/>
            <person name="Lecointre G."/>
            <person name="Bobe J."/>
            <person name="Postlethwait J.H."/>
            <person name="Berthelot C."/>
            <person name="Roest Crollius H."/>
            <person name="Guiguen Y."/>
        </authorList>
    </citation>
    <scope>NUCLEOTIDE SEQUENCE</scope>
    <source>
        <strain evidence="2">NC1722</strain>
    </source>
</reference>
<feature type="compositionally biased region" description="Polar residues" evidence="1">
    <location>
        <begin position="56"/>
        <end position="72"/>
    </location>
</feature>
<keyword evidence="3" id="KW-1185">Reference proteome</keyword>
<gene>
    <name evidence="2" type="ORF">AAFF_G00400680</name>
</gene>
<comment type="caution">
    <text evidence="2">The sequence shown here is derived from an EMBL/GenBank/DDBJ whole genome shotgun (WGS) entry which is preliminary data.</text>
</comment>
<name>A0AAD7SCI0_9TELE</name>
<proteinExistence type="predicted"/>
<evidence type="ECO:0000313" key="2">
    <source>
        <dbReference type="EMBL" id="KAJ8400029.1"/>
    </source>
</evidence>
<evidence type="ECO:0000313" key="3">
    <source>
        <dbReference type="Proteomes" id="UP001221898"/>
    </source>
</evidence>
<accession>A0AAD7SCI0</accession>
<feature type="region of interest" description="Disordered" evidence="1">
    <location>
        <begin position="1"/>
        <end position="122"/>
    </location>
</feature>
<evidence type="ECO:0000256" key="1">
    <source>
        <dbReference type="SAM" id="MobiDB-lite"/>
    </source>
</evidence>
<dbReference type="AlphaFoldDB" id="A0AAD7SCI0"/>
<protein>
    <submittedName>
        <fullName evidence="2">Uncharacterized protein</fullName>
    </submittedName>
</protein>
<dbReference type="EMBL" id="JAINUG010000079">
    <property type="protein sequence ID" value="KAJ8400029.1"/>
    <property type="molecule type" value="Genomic_DNA"/>
</dbReference>
<sequence length="122" mass="12584">MQKVRRGRLLNDDREGGHSSNPRSRQRHSAVIAGVFPPRTDGESNMASSRAEALSSPATCGSSGDTKRNLGSAQAGIRGPLAGPARRIASMSLPHNGGVTTSPESAGRESPPTDSVAAPEIV</sequence>
<dbReference type="Proteomes" id="UP001221898">
    <property type="component" value="Unassembled WGS sequence"/>
</dbReference>